<protein>
    <submittedName>
        <fullName evidence="2">Uncharacterized protein</fullName>
    </submittedName>
</protein>
<feature type="compositionally biased region" description="Low complexity" evidence="1">
    <location>
        <begin position="54"/>
        <end position="64"/>
    </location>
</feature>
<name>A0A075JEX2_9MICO</name>
<evidence type="ECO:0000313" key="2">
    <source>
        <dbReference type="EMBL" id="AIF40801.1"/>
    </source>
</evidence>
<sequence>MTLVPAAAGVAVTLAGAGEAAERVVVGHLRAEPNRVDAPAGVLAPGRQGVAQSGVPGVDRGGVVDVERGDRHGIHSFIRPTEREERDLTRAGRCRAAARR</sequence>
<dbReference type="EMBL" id="CP008889">
    <property type="protein sequence ID" value="AIF40801.1"/>
    <property type="molecule type" value="Genomic_DNA"/>
</dbReference>
<gene>
    <name evidence="2" type="ORF">HX89_07465</name>
</gene>
<reference evidence="2 3" key="1">
    <citation type="submission" date="2014-07" db="EMBL/GenBank/DDBJ databases">
        <title>Genome Sequencing of Dermacoccus nishinomiyaensis.</title>
        <authorList>
            <person name="Hong K.W."/>
            <person name="Chan K.G."/>
        </authorList>
    </citation>
    <scope>NUCLEOTIDE SEQUENCE [LARGE SCALE GENOMIC DNA]</scope>
    <source>
        <strain evidence="2 3">M25</strain>
    </source>
</reference>
<evidence type="ECO:0000313" key="3">
    <source>
        <dbReference type="Proteomes" id="UP000027986"/>
    </source>
</evidence>
<feature type="region of interest" description="Disordered" evidence="1">
    <location>
        <begin position="39"/>
        <end position="100"/>
    </location>
</feature>
<dbReference type="KEGG" id="dni:HX89_07465"/>
<accession>A0A075JEX2</accession>
<evidence type="ECO:0000256" key="1">
    <source>
        <dbReference type="SAM" id="MobiDB-lite"/>
    </source>
</evidence>
<keyword evidence="3" id="KW-1185">Reference proteome</keyword>
<feature type="compositionally biased region" description="Basic and acidic residues" evidence="1">
    <location>
        <begin position="80"/>
        <end position="90"/>
    </location>
</feature>
<dbReference type="Proteomes" id="UP000027986">
    <property type="component" value="Chromosome"/>
</dbReference>
<dbReference type="AlphaFoldDB" id="A0A075JEX2"/>
<dbReference type="HOGENOM" id="CLU_2301220_0_0_11"/>
<proteinExistence type="predicted"/>
<organism evidence="2 3">
    <name type="scientific">Dermacoccus nishinomiyaensis</name>
    <dbReference type="NCBI Taxonomy" id="1274"/>
    <lineage>
        <taxon>Bacteria</taxon>
        <taxon>Bacillati</taxon>
        <taxon>Actinomycetota</taxon>
        <taxon>Actinomycetes</taxon>
        <taxon>Micrococcales</taxon>
        <taxon>Dermacoccaceae</taxon>
        <taxon>Dermacoccus</taxon>
    </lineage>
</organism>